<dbReference type="PROSITE" id="PS51462">
    <property type="entry name" value="NUDIX"/>
    <property type="match status" value="1"/>
</dbReference>
<dbReference type="PANTHER" id="PTHR43736:SF1">
    <property type="entry name" value="DIHYDRONEOPTERIN TRIPHOSPHATE DIPHOSPHATASE"/>
    <property type="match status" value="1"/>
</dbReference>
<dbReference type="PANTHER" id="PTHR43736">
    <property type="entry name" value="ADP-RIBOSE PYROPHOSPHATASE"/>
    <property type="match status" value="1"/>
</dbReference>
<dbReference type="InterPro" id="IPR000086">
    <property type="entry name" value="NUDIX_hydrolase_dom"/>
</dbReference>
<dbReference type="SUPFAM" id="SSF55811">
    <property type="entry name" value="Nudix"/>
    <property type="match status" value="1"/>
</dbReference>
<dbReference type="InterPro" id="IPR059176">
    <property type="entry name" value="UDP-X_N"/>
</dbReference>
<accession>A0A379APX2</accession>
<dbReference type="GeneID" id="300132979"/>
<dbReference type="Pfam" id="PF12535">
    <property type="entry name" value="Nudix_N"/>
    <property type="match status" value="1"/>
</dbReference>
<dbReference type="Gene3D" id="3.90.79.10">
    <property type="entry name" value="Nucleoside Triphosphate Pyrophosphohydrolase"/>
    <property type="match status" value="1"/>
</dbReference>
<dbReference type="Proteomes" id="UP000255098">
    <property type="component" value="Unassembled WGS sequence"/>
</dbReference>
<dbReference type="AlphaFoldDB" id="A0A379APX2"/>
<evidence type="ECO:0000313" key="2">
    <source>
        <dbReference type="EMBL" id="SUB23747.1"/>
    </source>
</evidence>
<keyword evidence="3" id="KW-1185">Reference proteome</keyword>
<protein>
    <submittedName>
        <fullName evidence="2">Hydrolase of X-linked nucleoside diphosphate N terminal</fullName>
    </submittedName>
</protein>
<dbReference type="InterPro" id="IPR015797">
    <property type="entry name" value="NUDIX_hydrolase-like_dom_sf"/>
</dbReference>
<reference evidence="2 3" key="1">
    <citation type="submission" date="2018-06" db="EMBL/GenBank/DDBJ databases">
        <authorList>
            <consortium name="Pathogen Informatics"/>
            <person name="Doyle S."/>
        </authorList>
    </citation>
    <scope>NUCLEOTIDE SEQUENCE [LARGE SCALE GENOMIC DNA]</scope>
    <source>
        <strain evidence="3">NCTC 11297</strain>
    </source>
</reference>
<proteinExistence type="predicted"/>
<gene>
    <name evidence="2" type="ORF">NCTC11297_00761</name>
</gene>
<organism evidence="2 3">
    <name type="scientific">Avibacterium avium</name>
    <name type="common">Pasteurella avium</name>
    <dbReference type="NCBI Taxonomy" id="751"/>
    <lineage>
        <taxon>Bacteria</taxon>
        <taxon>Pseudomonadati</taxon>
        <taxon>Pseudomonadota</taxon>
        <taxon>Gammaproteobacteria</taxon>
        <taxon>Pasteurellales</taxon>
        <taxon>Pasteurellaceae</taxon>
        <taxon>Avibacterium</taxon>
    </lineage>
</organism>
<name>A0A379APX2_AVIAV</name>
<dbReference type="Pfam" id="PF00293">
    <property type="entry name" value="NUDIX"/>
    <property type="match status" value="1"/>
</dbReference>
<dbReference type="GO" id="GO:0016787">
    <property type="term" value="F:hydrolase activity"/>
    <property type="evidence" value="ECO:0007669"/>
    <property type="project" value="UniProtKB-KW"/>
</dbReference>
<sequence>MQNEKWLQWIIELQGLAQAGLFYSNNKFDLERFQRIREISTEMLQAQSDLPLARVTQLFCNETGYQTPKIDTRAAIFQDDQILLVQEENGLWALPGGWCDVIATVKENVVKEVKEEAGLDAVAEFVIALQDHAKNNPPALAHNVCKVFIYCRATGGEFMPNSETLASGYFSLHDLPPLATGKTTEAQIKMCFQAHQAEHWQTIFD</sequence>
<dbReference type="CDD" id="cd18889">
    <property type="entry name" value="NUDIX_ADPRase"/>
    <property type="match status" value="1"/>
</dbReference>
<keyword evidence="2" id="KW-0378">Hydrolase</keyword>
<feature type="domain" description="Nudix hydrolase" evidence="1">
    <location>
        <begin position="67"/>
        <end position="191"/>
    </location>
</feature>
<dbReference type="RefSeq" id="WP_115249060.1">
    <property type="nucleotide sequence ID" value="NZ_JBMMFN010000007.1"/>
</dbReference>
<evidence type="ECO:0000259" key="1">
    <source>
        <dbReference type="PROSITE" id="PS51462"/>
    </source>
</evidence>
<dbReference type="Gene3D" id="6.10.250.1120">
    <property type="match status" value="1"/>
</dbReference>
<dbReference type="EMBL" id="UGSP01000001">
    <property type="protein sequence ID" value="SUB23747.1"/>
    <property type="molecule type" value="Genomic_DNA"/>
</dbReference>
<evidence type="ECO:0000313" key="3">
    <source>
        <dbReference type="Proteomes" id="UP000255098"/>
    </source>
</evidence>